<dbReference type="RefSeq" id="WP_111295273.1">
    <property type="nucleotide sequence ID" value="NZ_QKZV01000005.1"/>
</dbReference>
<dbReference type="PANTHER" id="PTHR11808:SF80">
    <property type="entry name" value="CYSTATHIONINE GAMMA-LYASE"/>
    <property type="match status" value="1"/>
</dbReference>
<dbReference type="InterPro" id="IPR015422">
    <property type="entry name" value="PyrdxlP-dep_Trfase_small"/>
</dbReference>
<comment type="cofactor">
    <cofactor evidence="1 4">
        <name>pyridoxal 5'-phosphate</name>
        <dbReference type="ChEBI" id="CHEBI:597326"/>
    </cofactor>
</comment>
<evidence type="ECO:0000256" key="2">
    <source>
        <dbReference type="ARBA" id="ARBA00022898"/>
    </source>
</evidence>
<dbReference type="PANTHER" id="PTHR11808">
    <property type="entry name" value="TRANS-SULFURATION ENZYME FAMILY MEMBER"/>
    <property type="match status" value="1"/>
</dbReference>
<dbReference type="Pfam" id="PF01053">
    <property type="entry name" value="Cys_Met_Meta_PP"/>
    <property type="match status" value="1"/>
</dbReference>
<dbReference type="GO" id="GO:0016846">
    <property type="term" value="F:carbon-sulfur lyase activity"/>
    <property type="evidence" value="ECO:0007669"/>
    <property type="project" value="TreeGrafter"/>
</dbReference>
<keyword evidence="2 3" id="KW-0663">Pyridoxal phosphate</keyword>
<dbReference type="EMBL" id="QKZV01000005">
    <property type="protein sequence ID" value="PZX62226.1"/>
    <property type="molecule type" value="Genomic_DNA"/>
</dbReference>
<dbReference type="Gene3D" id="3.40.640.10">
    <property type="entry name" value="Type I PLP-dependent aspartate aminotransferase-like (Major domain)"/>
    <property type="match status" value="1"/>
</dbReference>
<accession>A0A2W7RTQ6</accession>
<evidence type="ECO:0000256" key="4">
    <source>
        <dbReference type="RuleBase" id="RU362118"/>
    </source>
</evidence>
<name>A0A2W7RTQ6_9BACT</name>
<organism evidence="5 6">
    <name type="scientific">Hydrotalea sandarakina</name>
    <dbReference type="NCBI Taxonomy" id="1004304"/>
    <lineage>
        <taxon>Bacteria</taxon>
        <taxon>Pseudomonadati</taxon>
        <taxon>Bacteroidota</taxon>
        <taxon>Chitinophagia</taxon>
        <taxon>Chitinophagales</taxon>
        <taxon>Chitinophagaceae</taxon>
        <taxon>Hydrotalea</taxon>
    </lineage>
</organism>
<sequence>MNNEQDISYILNELGEENDQYFRAVTPPIVQTSNFSFKTVADLRKAFANEYSTWLYSRGLNPTVKILSQKLAALDSAEDCLVLNSGAAAIFAAVLANVKSGDHIVSVAGVYTWARKMFEEILPRFGVTHTYIDGSAIENWQKAIQPNTRLFYLESPNSWTYELQDLAAVAALAKQHQIVSVIDNSYCTPLYQQPIQMGIDISIQSATKYIGGHSDVVAGVLSSNKVMIERIFNSEYLNIGSGIQPFNAWLLIRGLRTLPMRLAHITKTTQRVIDYLKTESLVEKVIFPFEPNFPQLSLAKKQMKGACGLCTIVLKPLPIQSIETFCNALQHIRMAVSWGGHESLVVPRCAGFAEAEYDEQNAEHRMLRLYVGLEDPDYLIADLQQAFKKAAAPVH</sequence>
<dbReference type="InterPro" id="IPR015424">
    <property type="entry name" value="PyrdxlP-dep_Trfase"/>
</dbReference>
<dbReference type="GO" id="GO:0030170">
    <property type="term" value="F:pyridoxal phosphate binding"/>
    <property type="evidence" value="ECO:0007669"/>
    <property type="project" value="InterPro"/>
</dbReference>
<protein>
    <submittedName>
        <fullName evidence="5">Cystathionine beta-lyase/cystathionine gamma-synthase</fullName>
    </submittedName>
</protein>
<keyword evidence="5" id="KW-0456">Lyase</keyword>
<evidence type="ECO:0000313" key="5">
    <source>
        <dbReference type="EMBL" id="PZX62226.1"/>
    </source>
</evidence>
<reference evidence="5 6" key="1">
    <citation type="submission" date="2018-06" db="EMBL/GenBank/DDBJ databases">
        <title>Genomic Encyclopedia of Archaeal and Bacterial Type Strains, Phase II (KMG-II): from individual species to whole genera.</title>
        <authorList>
            <person name="Goeker M."/>
        </authorList>
    </citation>
    <scope>NUCLEOTIDE SEQUENCE [LARGE SCALE GENOMIC DNA]</scope>
    <source>
        <strain evidence="5 6">DSM 23241</strain>
    </source>
</reference>
<evidence type="ECO:0000256" key="3">
    <source>
        <dbReference type="PIRSR" id="PIRSR001434-2"/>
    </source>
</evidence>
<comment type="similarity">
    <text evidence="4">Belongs to the trans-sulfuration enzymes family.</text>
</comment>
<evidence type="ECO:0000256" key="1">
    <source>
        <dbReference type="ARBA" id="ARBA00001933"/>
    </source>
</evidence>
<dbReference type="Gene3D" id="3.90.1150.10">
    <property type="entry name" value="Aspartate Aminotransferase, domain 1"/>
    <property type="match status" value="1"/>
</dbReference>
<dbReference type="GO" id="GO:0005737">
    <property type="term" value="C:cytoplasm"/>
    <property type="evidence" value="ECO:0007669"/>
    <property type="project" value="TreeGrafter"/>
</dbReference>
<evidence type="ECO:0000313" key="6">
    <source>
        <dbReference type="Proteomes" id="UP000249720"/>
    </source>
</evidence>
<dbReference type="PIRSF" id="PIRSF001434">
    <property type="entry name" value="CGS"/>
    <property type="match status" value="1"/>
</dbReference>
<comment type="caution">
    <text evidence="5">The sequence shown here is derived from an EMBL/GenBank/DDBJ whole genome shotgun (WGS) entry which is preliminary data.</text>
</comment>
<gene>
    <name evidence="5" type="ORF">LX80_01706</name>
</gene>
<dbReference type="Proteomes" id="UP000249720">
    <property type="component" value="Unassembled WGS sequence"/>
</dbReference>
<proteinExistence type="inferred from homology"/>
<feature type="modified residue" description="N6-(pyridoxal phosphate)lysine" evidence="3">
    <location>
        <position position="208"/>
    </location>
</feature>
<dbReference type="GO" id="GO:0019346">
    <property type="term" value="P:transsulfuration"/>
    <property type="evidence" value="ECO:0007669"/>
    <property type="project" value="InterPro"/>
</dbReference>
<dbReference type="InterPro" id="IPR015421">
    <property type="entry name" value="PyrdxlP-dep_Trfase_major"/>
</dbReference>
<dbReference type="OrthoDB" id="9803729at2"/>
<keyword evidence="6" id="KW-1185">Reference proteome</keyword>
<dbReference type="PROSITE" id="PS00868">
    <property type="entry name" value="CYS_MET_METAB_PP"/>
    <property type="match status" value="1"/>
</dbReference>
<dbReference type="InterPro" id="IPR054542">
    <property type="entry name" value="Cys_met_metab_PP"/>
</dbReference>
<dbReference type="FunFam" id="3.40.640.10:FF:000046">
    <property type="entry name" value="Cystathionine gamma-lyase"/>
    <property type="match status" value="1"/>
</dbReference>
<dbReference type="InterPro" id="IPR000277">
    <property type="entry name" value="Cys/Met-Metab_PyrdxlP-dep_enz"/>
</dbReference>
<dbReference type="SUPFAM" id="SSF53383">
    <property type="entry name" value="PLP-dependent transferases"/>
    <property type="match status" value="1"/>
</dbReference>
<dbReference type="AlphaFoldDB" id="A0A2W7RTQ6"/>